<dbReference type="GO" id="GO:0005524">
    <property type="term" value="F:ATP binding"/>
    <property type="evidence" value="ECO:0007669"/>
    <property type="project" value="InterPro"/>
</dbReference>
<dbReference type="GO" id="GO:0016887">
    <property type="term" value="F:ATP hydrolysis activity"/>
    <property type="evidence" value="ECO:0007669"/>
    <property type="project" value="InterPro"/>
</dbReference>
<feature type="domain" description="ATPase AAA-type core" evidence="1">
    <location>
        <begin position="207"/>
        <end position="445"/>
    </location>
</feature>
<dbReference type="InterPro" id="IPR027417">
    <property type="entry name" value="P-loop_NTPase"/>
</dbReference>
<dbReference type="Proteomes" id="UP000343317">
    <property type="component" value="Unassembled WGS sequence"/>
</dbReference>
<dbReference type="AlphaFoldDB" id="A0A5E4V0G1"/>
<dbReference type="InterPro" id="IPR051396">
    <property type="entry name" value="Bact_Antivir_Def_Nuclease"/>
</dbReference>
<dbReference type="EMBL" id="CABPSM010000005">
    <property type="protein sequence ID" value="VVE04869.1"/>
    <property type="molecule type" value="Genomic_DNA"/>
</dbReference>
<accession>A0A5E4V0G1</accession>
<dbReference type="InterPro" id="IPR003959">
    <property type="entry name" value="ATPase_AAA_core"/>
</dbReference>
<reference evidence="2 3" key="1">
    <citation type="submission" date="2019-08" db="EMBL/GenBank/DDBJ databases">
        <authorList>
            <person name="Peeters C."/>
        </authorList>
    </citation>
    <scope>NUCLEOTIDE SEQUENCE [LARGE SCALE GENOMIC DNA]</scope>
    <source>
        <strain evidence="2 3">LMG 31112</strain>
    </source>
</reference>
<evidence type="ECO:0000313" key="3">
    <source>
        <dbReference type="Proteomes" id="UP000343317"/>
    </source>
</evidence>
<organism evidence="2 3">
    <name type="scientific">Pandoraea horticolens</name>
    <dbReference type="NCBI Taxonomy" id="2508298"/>
    <lineage>
        <taxon>Bacteria</taxon>
        <taxon>Pseudomonadati</taxon>
        <taxon>Pseudomonadota</taxon>
        <taxon>Betaproteobacteria</taxon>
        <taxon>Burkholderiales</taxon>
        <taxon>Burkholderiaceae</taxon>
        <taxon>Pandoraea</taxon>
    </lineage>
</organism>
<protein>
    <recommendedName>
        <fullName evidence="1">ATPase AAA-type core domain-containing protein</fullName>
    </recommendedName>
</protein>
<gene>
    <name evidence="2" type="ORF">PHO31112_02329</name>
</gene>
<dbReference type="Gene3D" id="3.40.50.300">
    <property type="entry name" value="P-loop containing nucleotide triphosphate hydrolases"/>
    <property type="match status" value="1"/>
</dbReference>
<evidence type="ECO:0000313" key="2">
    <source>
        <dbReference type="EMBL" id="VVE04869.1"/>
    </source>
</evidence>
<name>A0A5E4V0G1_9BURK</name>
<evidence type="ECO:0000259" key="1">
    <source>
        <dbReference type="Pfam" id="PF13304"/>
    </source>
</evidence>
<dbReference type="Pfam" id="PF13304">
    <property type="entry name" value="AAA_21"/>
    <property type="match status" value="1"/>
</dbReference>
<dbReference type="PANTHER" id="PTHR43581">
    <property type="entry name" value="ATP/GTP PHOSPHATASE"/>
    <property type="match status" value="1"/>
</dbReference>
<dbReference type="PANTHER" id="PTHR43581:SF2">
    <property type="entry name" value="EXCINUCLEASE ATPASE SUBUNIT"/>
    <property type="match status" value="1"/>
</dbReference>
<keyword evidence="3" id="KW-1185">Reference proteome</keyword>
<proteinExistence type="predicted"/>
<sequence length="536" mass="59633">MFGLSGSAEFPIPEFSALVVPNHDGWIDSGFRTRVRILVRLTDERFEFSGHLGFVESSRGQLSDVRRLENILDDSSSLTLAASDSQHFFTMLPSLDSYRKIVILIGVEQAGRLLVALRDVVALSELQPTSNIPDAAADTAVFQKSFVRTAEAFFAYKNAGSILHGLDREKFHRMSKDICVNFQLAGCRNRHELKFEFDHAANLPKRIAVVIGKNGVGKSQALSTIVRAALNGSVSALNDGGKNRRVLMNRLLAFAPTNESASVFPGERRKNAKVWYKRFSLNRGGRPRRRDGVADTVIQIARSPEYIGDSPRWRLFLNAIEVISNWREIALLRRDAQEAPVYIHLLRSGLNQDALLDAFWSIDLRADPVRFTEGRAYPLSSGEISFLKFAAHASLHIENGSLLLLDEPETHLHPNFISSFVAILDGLLALTGSAAVIATHSAYFVREVFSEQVTVLRTNGGIVSTAPLRLQTFGADVGAISYFVFEEDEPSKLVTEVEQRLLKRFNSWSELYEVYGDELSPKLLGSLRLALESGQR</sequence>
<dbReference type="SUPFAM" id="SSF52540">
    <property type="entry name" value="P-loop containing nucleoside triphosphate hydrolases"/>
    <property type="match status" value="1"/>
</dbReference>